<sequence>MSEKMYCSSVSTALWRGRVDPQHSRVCGHHGRVLDVRWDPFSDLRIASCSEDCTVKVWNIPPQGLRENIVRPVKDLRGHTRRVGLIEWHPIAKDILLSSAYDYKVLIWRLDGAGCVCRRPVRVIGVHSDIVLCLSFNTDGSRMATTCRDRTIRIIHTLSGQVLQEDLTAPLWEEDLDGESGVLFPFFDPDTHMIFLAGKGDGNTRFFDLSSVKPYLHYLAEYRSPLPQRSLAVMPKRGLDVSICEVFRFYRVVGVKDLLEPLSLIVPRRAEGFQDDLYPPTAANEPALTADQWVEGHTRGPLLMSLRPGTEIQNPYPAPEPVSRPDFSRESLSPLTQLQPMETHYSEQPANHSAAYIYDISDLVYTTQHR</sequence>
<keyword evidence="2 4" id="KW-0677">Repeat</keyword>
<accession>A0AAV6FG57</accession>
<comment type="caution">
    <text evidence="5">The sequence shown here is derived from an EMBL/GenBank/DDBJ whole genome shotgun (WGS) entry which is preliminary data.</text>
</comment>
<feature type="repeat" description="WD" evidence="3">
    <location>
        <begin position="76"/>
        <end position="111"/>
    </location>
</feature>
<dbReference type="AlphaFoldDB" id="A0AAV6FG57"/>
<dbReference type="Gene3D" id="2.130.10.10">
    <property type="entry name" value="YVTN repeat-like/Quinoprotein amine dehydrogenase"/>
    <property type="match status" value="1"/>
</dbReference>
<dbReference type="PROSITE" id="PS00678">
    <property type="entry name" value="WD_REPEATS_1"/>
    <property type="match status" value="1"/>
</dbReference>
<keyword evidence="1 3" id="KW-0853">WD repeat</keyword>
<evidence type="ECO:0000256" key="3">
    <source>
        <dbReference type="PROSITE-ProRule" id="PRU00221"/>
    </source>
</evidence>
<evidence type="ECO:0000256" key="1">
    <source>
        <dbReference type="ARBA" id="ARBA00022574"/>
    </source>
</evidence>
<gene>
    <name evidence="5" type="ORF">AALO_G00294670</name>
</gene>
<organism evidence="5 6">
    <name type="scientific">Alosa alosa</name>
    <name type="common">allis shad</name>
    <dbReference type="NCBI Taxonomy" id="278164"/>
    <lineage>
        <taxon>Eukaryota</taxon>
        <taxon>Metazoa</taxon>
        <taxon>Chordata</taxon>
        <taxon>Craniata</taxon>
        <taxon>Vertebrata</taxon>
        <taxon>Euteleostomi</taxon>
        <taxon>Actinopterygii</taxon>
        <taxon>Neopterygii</taxon>
        <taxon>Teleostei</taxon>
        <taxon>Clupei</taxon>
        <taxon>Clupeiformes</taxon>
        <taxon>Clupeoidei</taxon>
        <taxon>Clupeidae</taxon>
        <taxon>Alosa</taxon>
    </lineage>
</organism>
<proteinExistence type="inferred from homology"/>
<reference evidence="5" key="1">
    <citation type="submission" date="2020-10" db="EMBL/GenBank/DDBJ databases">
        <title>Chromosome-scale genome assembly of the Allis shad, Alosa alosa.</title>
        <authorList>
            <person name="Margot Z."/>
            <person name="Christophe K."/>
            <person name="Cabau C."/>
            <person name="Louis A."/>
            <person name="Berthelot C."/>
            <person name="Parey E."/>
            <person name="Roest Crollius H."/>
            <person name="Montfort J."/>
            <person name="Robinson-Rechavi M."/>
            <person name="Bucao C."/>
            <person name="Bouchez O."/>
            <person name="Gislard M."/>
            <person name="Lluch J."/>
            <person name="Milhes M."/>
            <person name="Lampietro C."/>
            <person name="Lopez Roques C."/>
            <person name="Donnadieu C."/>
            <person name="Braasch I."/>
            <person name="Desvignes T."/>
            <person name="Postlethwait J."/>
            <person name="Bobe J."/>
            <person name="Guiguen Y."/>
        </authorList>
    </citation>
    <scope>NUCLEOTIDE SEQUENCE</scope>
    <source>
        <strain evidence="5">M-15738</strain>
        <tissue evidence="5">Blood</tissue>
    </source>
</reference>
<evidence type="ECO:0000256" key="2">
    <source>
        <dbReference type="ARBA" id="ARBA00022737"/>
    </source>
</evidence>
<dbReference type="PROSITE" id="PS50082">
    <property type="entry name" value="WD_REPEATS_2"/>
    <property type="match status" value="3"/>
</dbReference>
<keyword evidence="6" id="KW-1185">Reference proteome</keyword>
<dbReference type="SMART" id="SM01167">
    <property type="entry name" value="DUF1900"/>
    <property type="match status" value="1"/>
</dbReference>
<evidence type="ECO:0000313" key="5">
    <source>
        <dbReference type="EMBL" id="KAG5260631.1"/>
    </source>
</evidence>
<dbReference type="EMBL" id="JADWDJ010000024">
    <property type="protein sequence ID" value="KAG5260631.1"/>
    <property type="molecule type" value="Genomic_DNA"/>
</dbReference>
<dbReference type="SUPFAM" id="SSF50978">
    <property type="entry name" value="WD40 repeat-like"/>
    <property type="match status" value="1"/>
</dbReference>
<evidence type="ECO:0000313" key="6">
    <source>
        <dbReference type="Proteomes" id="UP000823561"/>
    </source>
</evidence>
<dbReference type="InterPro" id="IPR015505">
    <property type="entry name" value="Coronin"/>
</dbReference>
<evidence type="ECO:0000256" key="4">
    <source>
        <dbReference type="RuleBase" id="RU280818"/>
    </source>
</evidence>
<feature type="repeat" description="WD" evidence="3">
    <location>
        <begin position="26"/>
        <end position="60"/>
    </location>
</feature>
<dbReference type="SMART" id="SM00320">
    <property type="entry name" value="WD40"/>
    <property type="match status" value="3"/>
</dbReference>
<dbReference type="InterPro" id="IPR001680">
    <property type="entry name" value="WD40_rpt"/>
</dbReference>
<dbReference type="Proteomes" id="UP000823561">
    <property type="component" value="Chromosome 24"/>
</dbReference>
<dbReference type="GO" id="GO:0051015">
    <property type="term" value="F:actin filament binding"/>
    <property type="evidence" value="ECO:0007669"/>
    <property type="project" value="TreeGrafter"/>
</dbReference>
<dbReference type="PANTHER" id="PTHR10856">
    <property type="entry name" value="CORONIN"/>
    <property type="match status" value="1"/>
</dbReference>
<dbReference type="InterPro" id="IPR036322">
    <property type="entry name" value="WD40_repeat_dom_sf"/>
</dbReference>
<feature type="repeat" description="WD" evidence="3">
    <location>
        <begin position="124"/>
        <end position="165"/>
    </location>
</feature>
<dbReference type="Pfam" id="PF00400">
    <property type="entry name" value="WD40"/>
    <property type="match status" value="2"/>
</dbReference>
<dbReference type="PANTHER" id="PTHR10856:SF2">
    <property type="entry name" value="CORONIN-2A"/>
    <property type="match status" value="1"/>
</dbReference>
<dbReference type="InterPro" id="IPR019775">
    <property type="entry name" value="WD40_repeat_CS"/>
</dbReference>
<protein>
    <recommendedName>
        <fullName evidence="4">Coronin</fullName>
    </recommendedName>
</protein>
<dbReference type="Pfam" id="PF16300">
    <property type="entry name" value="WD40_4"/>
    <property type="match status" value="1"/>
</dbReference>
<comment type="similarity">
    <text evidence="4">Belongs to the WD repeat coronin family.</text>
</comment>
<dbReference type="PROSITE" id="PS50294">
    <property type="entry name" value="WD_REPEATS_REGION"/>
    <property type="match status" value="1"/>
</dbReference>
<dbReference type="InterPro" id="IPR015943">
    <property type="entry name" value="WD40/YVTN_repeat-like_dom_sf"/>
</dbReference>
<name>A0AAV6FG57_9TELE</name>